<dbReference type="InterPro" id="IPR053977">
    <property type="entry name" value="Rv2466c-like"/>
</dbReference>
<dbReference type="AlphaFoldDB" id="A0A4R2QII5"/>
<evidence type="ECO:0000313" key="1">
    <source>
        <dbReference type="EMBL" id="TCP48484.1"/>
    </source>
</evidence>
<comment type="caution">
    <text evidence="1">The sequence shown here is derived from an EMBL/GenBank/DDBJ whole genome shotgun (WGS) entry which is preliminary data.</text>
</comment>
<dbReference type="EMBL" id="SLXQ01000010">
    <property type="protein sequence ID" value="TCP48484.1"/>
    <property type="molecule type" value="Genomic_DNA"/>
</dbReference>
<reference evidence="1 2" key="1">
    <citation type="submission" date="2019-03" db="EMBL/GenBank/DDBJ databases">
        <title>Genomic Encyclopedia of Type Strains, Phase IV (KMG-IV): sequencing the most valuable type-strain genomes for metagenomic binning, comparative biology and taxonomic classification.</title>
        <authorList>
            <person name="Goeker M."/>
        </authorList>
    </citation>
    <scope>NUCLEOTIDE SEQUENCE [LARGE SCALE GENOMIC DNA]</scope>
    <source>
        <strain evidence="1 2">DSM 45765</strain>
    </source>
</reference>
<dbReference type="Proteomes" id="UP000294911">
    <property type="component" value="Unassembled WGS sequence"/>
</dbReference>
<dbReference type="Pfam" id="PF22234">
    <property type="entry name" value="Rv2466c-like"/>
    <property type="match status" value="1"/>
</dbReference>
<sequence>MSTVPEPATSDGPWTVDFWLDPACPLTRNTARWLELVARELAIEVHWRIMSLSILNEHREVDPEGDEEGYLWIPARIGAAVRHEHGSAALRSFYWALWTEPDGTEREWLGDLEEALHRGGLPTALAGAGWSTDYDTVLRASHQDAVGRIEAEVGTPILALSTATGEPHTIFGPVLSNVPEPAEAIRIWQACTVLAAAPSFRELKH</sequence>
<protein>
    <recommendedName>
        <fullName evidence="3">DSBA-like thioredoxin domain-containing protein</fullName>
    </recommendedName>
</protein>
<name>A0A4R2QII5_9PSEU</name>
<keyword evidence="2" id="KW-1185">Reference proteome</keyword>
<gene>
    <name evidence="1" type="ORF">EV191_11041</name>
</gene>
<dbReference type="Gene3D" id="3.40.30.10">
    <property type="entry name" value="Glutaredoxin"/>
    <property type="match status" value="1"/>
</dbReference>
<dbReference type="InterPro" id="IPR036249">
    <property type="entry name" value="Thioredoxin-like_sf"/>
</dbReference>
<evidence type="ECO:0008006" key="3">
    <source>
        <dbReference type="Google" id="ProtNLM"/>
    </source>
</evidence>
<proteinExistence type="predicted"/>
<dbReference type="SUPFAM" id="SSF52833">
    <property type="entry name" value="Thioredoxin-like"/>
    <property type="match status" value="1"/>
</dbReference>
<accession>A0A4R2QII5</accession>
<dbReference type="RefSeq" id="WP_207894596.1">
    <property type="nucleotide sequence ID" value="NZ_SLXQ01000010.1"/>
</dbReference>
<organism evidence="1 2">
    <name type="scientific">Tamaricihabitans halophyticus</name>
    <dbReference type="NCBI Taxonomy" id="1262583"/>
    <lineage>
        <taxon>Bacteria</taxon>
        <taxon>Bacillati</taxon>
        <taxon>Actinomycetota</taxon>
        <taxon>Actinomycetes</taxon>
        <taxon>Pseudonocardiales</taxon>
        <taxon>Pseudonocardiaceae</taxon>
        <taxon>Tamaricihabitans</taxon>
    </lineage>
</organism>
<evidence type="ECO:0000313" key="2">
    <source>
        <dbReference type="Proteomes" id="UP000294911"/>
    </source>
</evidence>